<dbReference type="RefSeq" id="YP_009612350.1">
    <property type="nucleotide sequence ID" value="NC_042013.1"/>
</dbReference>
<protein>
    <submittedName>
        <fullName evidence="1">Uncharacterized protein</fullName>
    </submittedName>
</protein>
<dbReference type="GeneID" id="40088688"/>
<evidence type="ECO:0000313" key="2">
    <source>
        <dbReference type="Proteomes" id="UP000223025"/>
    </source>
</evidence>
<accession>A0A223W0W0</accession>
<name>A0A223W0W0_9CAUD</name>
<dbReference type="KEGG" id="vg:40088688"/>
<dbReference type="Proteomes" id="UP000223025">
    <property type="component" value="Segment"/>
</dbReference>
<evidence type="ECO:0000313" key="1">
    <source>
        <dbReference type="EMBL" id="ASV44758.1"/>
    </source>
</evidence>
<keyword evidence="2" id="KW-1185">Reference proteome</keyword>
<sequence>MTNKIITDWQNAYYNYILVYEPEMTDEEKESRWIEKTNGMIELYNSNPNLWSGNIAVMLKVTTDEYERLTENLIYRGYTENPEKTRWIP</sequence>
<dbReference type="OrthoDB" id="38010at10239"/>
<reference evidence="1 2" key="1">
    <citation type="submission" date="2017-06" db="EMBL/GenBank/DDBJ databases">
        <authorList>
            <person name="Kim H.J."/>
            <person name="Triplett B.A."/>
        </authorList>
    </citation>
    <scope>NUCLEOTIDE SEQUENCE [LARGE SCALE GENOMIC DNA]</scope>
</reference>
<proteinExistence type="predicted"/>
<organism evidence="1 2">
    <name type="scientific">Agrobacterium phage Atu_ph07</name>
    <dbReference type="NCBI Taxonomy" id="2024264"/>
    <lineage>
        <taxon>Viruses</taxon>
        <taxon>Duplodnaviria</taxon>
        <taxon>Heunggongvirae</taxon>
        <taxon>Uroviricota</taxon>
        <taxon>Caudoviricetes</taxon>
        <taxon>Polybotosvirus</taxon>
        <taxon>Polybotosvirus Atuph07</taxon>
    </lineage>
</organism>
<dbReference type="EMBL" id="MF403008">
    <property type="protein sequence ID" value="ASV44758.1"/>
    <property type="molecule type" value="Genomic_DNA"/>
</dbReference>